<sequence>MCDGKLCHFEIKTVLFNHSKFVSSEETCDSLSLARIDWFNERVTENSKFQGLIIINSNCENVIMISTRLILCKNGKLHAVSKKAEIVREQFPLFL</sequence>
<gene>
    <name evidence="1" type="ORF">D0809_19825</name>
</gene>
<protein>
    <submittedName>
        <fullName evidence="1">Uncharacterized protein</fullName>
    </submittedName>
</protein>
<proteinExistence type="predicted"/>
<comment type="caution">
    <text evidence="1">The sequence shown here is derived from an EMBL/GenBank/DDBJ whole genome shotgun (WGS) entry which is preliminary data.</text>
</comment>
<accession>A0A4Y7U831</accession>
<dbReference type="Proteomes" id="UP000298340">
    <property type="component" value="Unassembled WGS sequence"/>
</dbReference>
<dbReference type="EMBL" id="QWDN01000008">
    <property type="protein sequence ID" value="TEB42607.1"/>
    <property type="molecule type" value="Genomic_DNA"/>
</dbReference>
<name>A0A4Y7U831_9FLAO</name>
<evidence type="ECO:0000313" key="1">
    <source>
        <dbReference type="EMBL" id="TEB42607.1"/>
    </source>
</evidence>
<organism evidence="1 2">
    <name type="scientific">Flavobacterium circumlabens</name>
    <dbReference type="NCBI Taxonomy" id="2133765"/>
    <lineage>
        <taxon>Bacteria</taxon>
        <taxon>Pseudomonadati</taxon>
        <taxon>Bacteroidota</taxon>
        <taxon>Flavobacteriia</taxon>
        <taxon>Flavobacteriales</taxon>
        <taxon>Flavobacteriaceae</taxon>
        <taxon>Flavobacterium</taxon>
    </lineage>
</organism>
<reference evidence="1 2" key="1">
    <citation type="journal article" date="2018" name="Syst. Appl. Microbiol.">
        <title>Flavobacterium circumlabens sp. nov. and Flavobacterium cupreum sp. nov., two psychrotrophic species isolated from Antarctic environmental samples.</title>
        <authorList>
            <person name="Kralova S."/>
            <person name="Busse H.J."/>
            <person name="Svec P."/>
            <person name="Maslanova I."/>
            <person name="Stankova E."/>
            <person name="Bartak M."/>
            <person name="Sedlacek I."/>
        </authorList>
    </citation>
    <scope>NUCLEOTIDE SEQUENCE [LARGE SCALE GENOMIC DNA]</scope>
    <source>
        <strain evidence="1 2">CCM 8828</strain>
    </source>
</reference>
<dbReference type="AlphaFoldDB" id="A0A4Y7U831"/>
<evidence type="ECO:0000313" key="2">
    <source>
        <dbReference type="Proteomes" id="UP000298340"/>
    </source>
</evidence>